<name>A0A552UVM7_9FLAO</name>
<organism evidence="5 6">
    <name type="scientific">Flavobacterium zepuense</name>
    <dbReference type="NCBI Taxonomy" id="2593302"/>
    <lineage>
        <taxon>Bacteria</taxon>
        <taxon>Pseudomonadati</taxon>
        <taxon>Bacteroidota</taxon>
        <taxon>Flavobacteriia</taxon>
        <taxon>Flavobacteriales</taxon>
        <taxon>Flavobacteriaceae</taxon>
        <taxon>Flavobacterium</taxon>
    </lineage>
</organism>
<feature type="binding site" evidence="2">
    <location>
        <begin position="194"/>
        <end position="201"/>
    </location>
    <ligand>
        <name>ATP</name>
        <dbReference type="ChEBI" id="CHEBI:30616"/>
    </ligand>
</feature>
<feature type="domain" description="Fido" evidence="4">
    <location>
        <begin position="97"/>
        <end position="249"/>
    </location>
</feature>
<dbReference type="Pfam" id="PF02661">
    <property type="entry name" value="Fic"/>
    <property type="match status" value="1"/>
</dbReference>
<dbReference type="InterPro" id="IPR040198">
    <property type="entry name" value="Fido_containing"/>
</dbReference>
<dbReference type="OrthoDB" id="9814400at2"/>
<dbReference type="SUPFAM" id="SSF140931">
    <property type="entry name" value="Fic-like"/>
    <property type="match status" value="1"/>
</dbReference>
<evidence type="ECO:0000256" key="2">
    <source>
        <dbReference type="PIRSR" id="PIRSR640198-2"/>
    </source>
</evidence>
<evidence type="ECO:0000256" key="1">
    <source>
        <dbReference type="PIRSR" id="PIRSR640198-1"/>
    </source>
</evidence>
<gene>
    <name evidence="5" type="ORF">FMM05_17500</name>
</gene>
<feature type="site" description="Important for autoinhibition of adenylyltransferase activity" evidence="3">
    <location>
        <position position="47"/>
    </location>
</feature>
<dbReference type="RefSeq" id="WP_143374718.1">
    <property type="nucleotide sequence ID" value="NZ_VJVZ01000013.1"/>
</dbReference>
<dbReference type="InterPro" id="IPR003812">
    <property type="entry name" value="Fido"/>
</dbReference>
<feature type="active site" evidence="1">
    <location>
        <position position="190"/>
    </location>
</feature>
<proteinExistence type="predicted"/>
<evidence type="ECO:0000313" key="6">
    <source>
        <dbReference type="Proteomes" id="UP000320643"/>
    </source>
</evidence>
<dbReference type="PANTHER" id="PTHR13504">
    <property type="entry name" value="FIDO DOMAIN-CONTAINING PROTEIN DDB_G0283145"/>
    <property type="match status" value="1"/>
</dbReference>
<protein>
    <submittedName>
        <fullName evidence="5">Fic family protein</fullName>
    </submittedName>
</protein>
<dbReference type="Proteomes" id="UP000320643">
    <property type="component" value="Unassembled WGS sequence"/>
</dbReference>
<feature type="binding site" evidence="2">
    <location>
        <begin position="226"/>
        <end position="227"/>
    </location>
    <ligand>
        <name>ATP</name>
        <dbReference type="ChEBI" id="CHEBI:30616"/>
    </ligand>
</feature>
<dbReference type="Gene3D" id="1.10.3290.10">
    <property type="entry name" value="Fido-like domain"/>
    <property type="match status" value="1"/>
</dbReference>
<keyword evidence="2" id="KW-0547">Nucleotide-binding</keyword>
<dbReference type="GO" id="GO:0005524">
    <property type="term" value="F:ATP binding"/>
    <property type="evidence" value="ECO:0007669"/>
    <property type="project" value="UniProtKB-KW"/>
</dbReference>
<evidence type="ECO:0000259" key="4">
    <source>
        <dbReference type="PROSITE" id="PS51459"/>
    </source>
</evidence>
<reference evidence="5 6" key="1">
    <citation type="submission" date="2019-07" db="EMBL/GenBank/DDBJ databases">
        <title>Flavobacterium sp. nov., isolated from glacier ice.</title>
        <authorList>
            <person name="Liu Q."/>
            <person name="Xin Y.-H."/>
        </authorList>
    </citation>
    <scope>NUCLEOTIDE SEQUENCE [LARGE SCALE GENOMIC DNA]</scope>
    <source>
        <strain evidence="5 6">ZT4R6</strain>
    </source>
</reference>
<comment type="caution">
    <text evidence="5">The sequence shown here is derived from an EMBL/GenBank/DDBJ whole genome shotgun (WGS) entry which is preliminary data.</text>
</comment>
<sequence>MSYTDIKHKIDLLKEQIEQHGKLTPEQLNKINYKFRLEWNYNSNSMEGNTLTIEETRSVMVGNIVVDKKPYKDVAEMKGHDDVVTDILKIGKGELRLSETRIRKIHEDIIYEEDETKREQVGKWKKTNNYIYNYKGERYDFIDYEEVPEKMHDLLNRTNAAIDAIHHKKKNAPHPLDVAFNFHLEYVNIHPFYDGNGRTARILSNLILISLGYPPFWITVKERDVYYNYLADIQNHWGSPDLLKEFLAEQILHSQELILHVIEGKDIEDEDDLDKEIDLWKRQFVKKDSLEIKSNSIITELYKSSFRPLFIAFLEKASRFDDQFNSKRVINDVEARKSQSIESNNVQHFDDVIEAESNYLKISKEDINIYEIESVGTINSLRIYLYYNGFKNDGINTFSARAELYIGFDEYKYFVSNNGQRLQEKSSITKLYSEELTQDEINSIVKDTVSKLFEEIKSSIK</sequence>
<dbReference type="InterPro" id="IPR036597">
    <property type="entry name" value="Fido-like_dom_sf"/>
</dbReference>
<evidence type="ECO:0000313" key="5">
    <source>
        <dbReference type="EMBL" id="TRW22301.1"/>
    </source>
</evidence>
<evidence type="ECO:0000256" key="3">
    <source>
        <dbReference type="PIRSR" id="PIRSR640198-3"/>
    </source>
</evidence>
<dbReference type="PROSITE" id="PS51459">
    <property type="entry name" value="FIDO"/>
    <property type="match status" value="1"/>
</dbReference>
<accession>A0A552UVM7</accession>
<dbReference type="EMBL" id="VJVZ01000013">
    <property type="protein sequence ID" value="TRW22301.1"/>
    <property type="molecule type" value="Genomic_DNA"/>
</dbReference>
<dbReference type="PANTHER" id="PTHR13504:SF38">
    <property type="entry name" value="FIDO DOMAIN-CONTAINING PROTEIN"/>
    <property type="match status" value="1"/>
</dbReference>
<keyword evidence="6" id="KW-1185">Reference proteome</keyword>
<dbReference type="AlphaFoldDB" id="A0A552UVM7"/>
<keyword evidence="2" id="KW-0067">ATP-binding</keyword>